<comment type="function">
    <text evidence="7">Reversibly transfers an adenylyl group from ATP to 4'-phosphopantetheine, yielding dephospho-CoA (dPCoA) and pyrophosphate.</text>
</comment>
<dbReference type="EMBL" id="JBHSZQ010000047">
    <property type="protein sequence ID" value="MFC7126905.1"/>
    <property type="molecule type" value="Genomic_DNA"/>
</dbReference>
<dbReference type="Gene3D" id="3.40.50.620">
    <property type="entry name" value="HUPs"/>
    <property type="match status" value="1"/>
</dbReference>
<keyword evidence="1 7" id="KW-0963">Cytoplasm</keyword>
<keyword evidence="3 7" id="KW-0548">Nucleotidyltransferase</keyword>
<dbReference type="HAMAP" id="MF_00647">
    <property type="entry name" value="PPAT_arch"/>
    <property type="match status" value="1"/>
</dbReference>
<evidence type="ECO:0000256" key="1">
    <source>
        <dbReference type="ARBA" id="ARBA00022490"/>
    </source>
</evidence>
<keyword evidence="4 7" id="KW-0547">Nucleotide-binding</keyword>
<dbReference type="NCBIfam" id="TIGR00125">
    <property type="entry name" value="cyt_tran_rel"/>
    <property type="match status" value="1"/>
</dbReference>
<proteinExistence type="inferred from homology"/>
<evidence type="ECO:0000256" key="6">
    <source>
        <dbReference type="ARBA" id="ARBA00022993"/>
    </source>
</evidence>
<dbReference type="GO" id="GO:0015937">
    <property type="term" value="P:coenzyme A biosynthetic process"/>
    <property type="evidence" value="ECO:0007669"/>
    <property type="project" value="UniProtKB-UniRule"/>
</dbReference>
<dbReference type="GO" id="GO:0004595">
    <property type="term" value="F:pantetheine-phosphate adenylyltransferase activity"/>
    <property type="evidence" value="ECO:0007669"/>
    <property type="project" value="UniProtKB-UniRule"/>
</dbReference>
<accession>A0ABD5X6T5</accession>
<comment type="caution">
    <text evidence="9">The sequence shown here is derived from an EMBL/GenBank/DDBJ whole genome shotgun (WGS) entry which is preliminary data.</text>
</comment>
<comment type="similarity">
    <text evidence="7">Belongs to the eukaryotic CoaD family.</text>
</comment>
<dbReference type="Pfam" id="PF01467">
    <property type="entry name" value="CTP_transf_like"/>
    <property type="match status" value="1"/>
</dbReference>
<sequence>MKVALGGTFDPVHDGHRALFDRAFELGPVTLGLTSDILAPKTRSEDRPVRDYHSRRETLETELQEVATEYDHEYDIKKLGEPTGIATDPEFDVLVVSPETKTGGKRINEIRRQNGLDPLTLEVVDFVYADDGEKITSTRILRGVIDEHGNLTPDRDGQMSAGTD</sequence>
<dbReference type="InterPro" id="IPR014729">
    <property type="entry name" value="Rossmann-like_a/b/a_fold"/>
</dbReference>
<dbReference type="GO" id="GO:0005524">
    <property type="term" value="F:ATP binding"/>
    <property type="evidence" value="ECO:0007669"/>
    <property type="project" value="UniProtKB-KW"/>
</dbReference>
<comment type="subcellular location">
    <subcellularLocation>
        <location evidence="7">Cytoplasm</location>
    </subcellularLocation>
</comment>
<evidence type="ECO:0000256" key="2">
    <source>
        <dbReference type="ARBA" id="ARBA00022679"/>
    </source>
</evidence>
<name>A0ABD5X6T5_9EURY</name>
<dbReference type="Proteomes" id="UP001596414">
    <property type="component" value="Unassembled WGS sequence"/>
</dbReference>
<keyword evidence="6 7" id="KW-0173">Coenzyme A biosynthesis</keyword>
<comment type="pathway">
    <text evidence="7">Cofactor biosynthesis; coenzyme A biosynthesis.</text>
</comment>
<evidence type="ECO:0000256" key="5">
    <source>
        <dbReference type="ARBA" id="ARBA00022840"/>
    </source>
</evidence>
<feature type="domain" description="Cytidyltransferase-like" evidence="8">
    <location>
        <begin position="5"/>
        <end position="141"/>
    </location>
</feature>
<organism evidence="9 10">
    <name type="scientific">Halovenus rubra</name>
    <dbReference type="NCBI Taxonomy" id="869890"/>
    <lineage>
        <taxon>Archaea</taxon>
        <taxon>Methanobacteriati</taxon>
        <taxon>Methanobacteriota</taxon>
        <taxon>Stenosarchaea group</taxon>
        <taxon>Halobacteria</taxon>
        <taxon>Halobacteriales</taxon>
        <taxon>Haloarculaceae</taxon>
        <taxon>Halovenus</taxon>
    </lineage>
</organism>
<dbReference type="RefSeq" id="WP_267637250.1">
    <property type="nucleotide sequence ID" value="NZ_JAODIY010000009.1"/>
</dbReference>
<dbReference type="AlphaFoldDB" id="A0ABD5X6T5"/>
<evidence type="ECO:0000256" key="4">
    <source>
        <dbReference type="ARBA" id="ARBA00022741"/>
    </source>
</evidence>
<dbReference type="GO" id="GO:0005737">
    <property type="term" value="C:cytoplasm"/>
    <property type="evidence" value="ECO:0007669"/>
    <property type="project" value="UniProtKB-SubCell"/>
</dbReference>
<comment type="catalytic activity">
    <reaction evidence="7">
        <text>(R)-4'-phosphopantetheine + ATP + H(+) = 3'-dephospho-CoA + diphosphate</text>
        <dbReference type="Rhea" id="RHEA:19801"/>
        <dbReference type="ChEBI" id="CHEBI:15378"/>
        <dbReference type="ChEBI" id="CHEBI:30616"/>
        <dbReference type="ChEBI" id="CHEBI:33019"/>
        <dbReference type="ChEBI" id="CHEBI:57328"/>
        <dbReference type="ChEBI" id="CHEBI:61723"/>
        <dbReference type="EC" id="2.7.7.3"/>
    </reaction>
</comment>
<dbReference type="EC" id="2.7.7.3" evidence="7"/>
<evidence type="ECO:0000256" key="3">
    <source>
        <dbReference type="ARBA" id="ARBA00022695"/>
    </source>
</evidence>
<protein>
    <recommendedName>
        <fullName evidence="7">Phosphopantetheine adenylyltransferase</fullName>
        <ecNumber evidence="7">2.7.7.3</ecNumber>
    </recommendedName>
    <alternativeName>
        <fullName evidence="7">Dephospho-CoA pyrophosphorylase</fullName>
    </alternativeName>
    <alternativeName>
        <fullName evidence="7">Pantetheine-phosphate adenylyltransferase</fullName>
        <shortName evidence="7">PPAT</shortName>
    </alternativeName>
</protein>
<evidence type="ECO:0000313" key="9">
    <source>
        <dbReference type="EMBL" id="MFC7126905.1"/>
    </source>
</evidence>
<evidence type="ECO:0000256" key="7">
    <source>
        <dbReference type="HAMAP-Rule" id="MF_00647"/>
    </source>
</evidence>
<keyword evidence="2 7" id="KW-0808">Transferase</keyword>
<keyword evidence="5 7" id="KW-0067">ATP-binding</keyword>
<dbReference type="InterPro" id="IPR023540">
    <property type="entry name" value="PPAT_arch"/>
</dbReference>
<dbReference type="InterPro" id="IPR004821">
    <property type="entry name" value="Cyt_trans-like"/>
</dbReference>
<gene>
    <name evidence="7" type="primary">coaD</name>
    <name evidence="9" type="ORF">ACFQJ7_12880</name>
</gene>
<dbReference type="SUPFAM" id="SSF52374">
    <property type="entry name" value="Nucleotidylyl transferase"/>
    <property type="match status" value="1"/>
</dbReference>
<evidence type="ECO:0000313" key="10">
    <source>
        <dbReference type="Proteomes" id="UP001596414"/>
    </source>
</evidence>
<dbReference type="NCBIfam" id="NF001985">
    <property type="entry name" value="PRK00777.1"/>
    <property type="match status" value="1"/>
</dbReference>
<evidence type="ECO:0000259" key="8">
    <source>
        <dbReference type="Pfam" id="PF01467"/>
    </source>
</evidence>
<reference evidence="9 10" key="1">
    <citation type="journal article" date="2014" name="Int. J. Syst. Evol. Microbiol.">
        <title>Complete genome sequence of Corynebacterium casei LMG S-19264T (=DSM 44701T), isolated from a smear-ripened cheese.</title>
        <authorList>
            <consortium name="US DOE Joint Genome Institute (JGI-PGF)"/>
            <person name="Walter F."/>
            <person name="Albersmeier A."/>
            <person name="Kalinowski J."/>
            <person name="Ruckert C."/>
        </authorList>
    </citation>
    <scope>NUCLEOTIDE SEQUENCE [LARGE SCALE GENOMIC DNA]</scope>
    <source>
        <strain evidence="9 10">CGMCC 4.7215</strain>
    </source>
</reference>